<proteinExistence type="predicted"/>
<dbReference type="InterPro" id="IPR037473">
    <property type="entry name" value="Lcp-like"/>
</dbReference>
<accession>A0A395H595</accession>
<sequence length="428" mass="48049">MSPSNLWDLKFVWTDLHQTKEQLRPKIFTYDRLADECIERLDVLSPLNTVGNAQNNDVGPKVSQRDMYTLLKDRVSNDSKLRELWTQVNTVPEWVDWQQIQRGQDVFFRYGLPMLNALNFASLLGGMGSARVAETLTRTGGFSADVVRRRLLETLQYVLQVSESLDAIKPGGVGHIASIRVRLLHASVRSRILSLAKKEPGYYDVDKYGIPINDLDCIATINTFSTLVRLVAYYMGTPNAPFASQQAARAMMESLTVSEIDPTDTSRILARNIILGLEKTPPTYASKEFMEAMARRLHGSQLSDSLGIPPTTIYYQALVFGYCFVVMGLSYVARLSPKIDQALIAFRRRKYHTIINDREKGLGGETLYAFKYIPFYTRTTKLGERRTSNPAPHGIETVALLGLIAAFLTAVIMLSGGIYALRILSMPF</sequence>
<dbReference type="PANTHER" id="PTHR37539:SF1">
    <property type="entry name" value="ER-BOUND OXYGENASE MPAB_MPAB'_RUBBER OXYGENASE CATALYTIC DOMAIN-CONTAINING PROTEIN"/>
    <property type="match status" value="1"/>
</dbReference>
<evidence type="ECO:0000259" key="2">
    <source>
        <dbReference type="Pfam" id="PF09995"/>
    </source>
</evidence>
<keyword evidence="1" id="KW-1133">Transmembrane helix</keyword>
<dbReference type="GO" id="GO:0016491">
    <property type="term" value="F:oxidoreductase activity"/>
    <property type="evidence" value="ECO:0007669"/>
    <property type="project" value="InterPro"/>
</dbReference>
<evidence type="ECO:0000256" key="1">
    <source>
        <dbReference type="SAM" id="Phobius"/>
    </source>
</evidence>
<gene>
    <name evidence="3" type="ORF">BO80DRAFT_453747</name>
</gene>
<keyword evidence="4" id="KW-1185">Reference proteome</keyword>
<dbReference type="EMBL" id="KZ824429">
    <property type="protein sequence ID" value="RAL03061.1"/>
    <property type="molecule type" value="Genomic_DNA"/>
</dbReference>
<keyword evidence="1" id="KW-0472">Membrane</keyword>
<reference evidence="3 4" key="1">
    <citation type="submission" date="2018-02" db="EMBL/GenBank/DDBJ databases">
        <title>The genomes of Aspergillus section Nigri reveals drivers in fungal speciation.</title>
        <authorList>
            <consortium name="DOE Joint Genome Institute"/>
            <person name="Vesth T.C."/>
            <person name="Nybo J."/>
            <person name="Theobald S."/>
            <person name="Brandl J."/>
            <person name="Frisvad J.C."/>
            <person name="Nielsen K.F."/>
            <person name="Lyhne E.K."/>
            <person name="Kogle M.E."/>
            <person name="Kuo A."/>
            <person name="Riley R."/>
            <person name="Clum A."/>
            <person name="Nolan M."/>
            <person name="Lipzen A."/>
            <person name="Salamov A."/>
            <person name="Henrissat B."/>
            <person name="Wiebenga A."/>
            <person name="De vries R.P."/>
            <person name="Grigoriev I.V."/>
            <person name="Mortensen U.H."/>
            <person name="Andersen M.R."/>
            <person name="Baker S.E."/>
        </authorList>
    </citation>
    <scope>NUCLEOTIDE SEQUENCE [LARGE SCALE GENOMIC DNA]</scope>
    <source>
        <strain evidence="3 4">CBS 121593</strain>
    </source>
</reference>
<keyword evidence="1" id="KW-0812">Transmembrane</keyword>
<dbReference type="Proteomes" id="UP000249402">
    <property type="component" value="Unassembled WGS sequence"/>
</dbReference>
<dbReference type="STRING" id="1448316.A0A395H595"/>
<feature type="domain" description="ER-bound oxygenase mpaB/mpaB'/Rubber oxygenase catalytic" evidence="2">
    <location>
        <begin position="119"/>
        <end position="226"/>
    </location>
</feature>
<dbReference type="RefSeq" id="XP_025577388.1">
    <property type="nucleotide sequence ID" value="XM_025722035.1"/>
</dbReference>
<feature type="transmembrane region" description="Helical" evidence="1">
    <location>
        <begin position="313"/>
        <end position="333"/>
    </location>
</feature>
<dbReference type="VEuPathDB" id="FungiDB:BO80DRAFT_453747"/>
<evidence type="ECO:0000313" key="4">
    <source>
        <dbReference type="Proteomes" id="UP000249402"/>
    </source>
</evidence>
<evidence type="ECO:0000313" key="3">
    <source>
        <dbReference type="EMBL" id="RAL03061.1"/>
    </source>
</evidence>
<dbReference type="InterPro" id="IPR018713">
    <property type="entry name" value="MPAB/Lcp_cat_dom"/>
</dbReference>
<organism evidence="3 4">
    <name type="scientific">Aspergillus ibericus CBS 121593</name>
    <dbReference type="NCBI Taxonomy" id="1448316"/>
    <lineage>
        <taxon>Eukaryota</taxon>
        <taxon>Fungi</taxon>
        <taxon>Dikarya</taxon>
        <taxon>Ascomycota</taxon>
        <taxon>Pezizomycotina</taxon>
        <taxon>Eurotiomycetes</taxon>
        <taxon>Eurotiomycetidae</taxon>
        <taxon>Eurotiales</taxon>
        <taxon>Aspergillaceae</taxon>
        <taxon>Aspergillus</taxon>
        <taxon>Aspergillus subgen. Circumdati</taxon>
    </lineage>
</organism>
<dbReference type="PANTHER" id="PTHR37539">
    <property type="entry name" value="SECRETED PROTEIN-RELATED"/>
    <property type="match status" value="1"/>
</dbReference>
<dbReference type="OrthoDB" id="6361347at2759"/>
<dbReference type="Pfam" id="PF09995">
    <property type="entry name" value="MPAB_Lcp_cat"/>
    <property type="match status" value="2"/>
</dbReference>
<protein>
    <recommendedName>
        <fullName evidence="2">ER-bound oxygenase mpaB/mpaB'/Rubber oxygenase catalytic domain-containing protein</fullName>
    </recommendedName>
</protein>
<feature type="transmembrane region" description="Helical" evidence="1">
    <location>
        <begin position="398"/>
        <end position="421"/>
    </location>
</feature>
<dbReference type="GeneID" id="37226900"/>
<name>A0A395H595_9EURO</name>
<dbReference type="AlphaFoldDB" id="A0A395H595"/>
<feature type="domain" description="ER-bound oxygenase mpaB/mpaB'/Rubber oxygenase catalytic" evidence="2">
    <location>
        <begin position="228"/>
        <end position="311"/>
    </location>
</feature>